<dbReference type="GO" id="GO:0006814">
    <property type="term" value="P:sodium ion transport"/>
    <property type="evidence" value="ECO:0007669"/>
    <property type="project" value="InterPro"/>
</dbReference>
<dbReference type="CDD" id="cd17332">
    <property type="entry name" value="MFS_MelB_like"/>
    <property type="match status" value="1"/>
</dbReference>
<feature type="transmembrane region" description="Helical" evidence="2">
    <location>
        <begin position="329"/>
        <end position="351"/>
    </location>
</feature>
<dbReference type="Gene3D" id="1.20.1250.20">
    <property type="entry name" value="MFS general substrate transporter like domains"/>
    <property type="match status" value="2"/>
</dbReference>
<name>A0A0R1KX76_9LACO</name>
<feature type="transmembrane region" description="Helical" evidence="2">
    <location>
        <begin position="164"/>
        <end position="183"/>
    </location>
</feature>
<keyword evidence="2" id="KW-0472">Membrane</keyword>
<dbReference type="PANTHER" id="PTHR11328">
    <property type="entry name" value="MAJOR FACILITATOR SUPERFAMILY DOMAIN-CONTAINING PROTEIN"/>
    <property type="match status" value="1"/>
</dbReference>
<feature type="transmembrane region" description="Helical" evidence="2">
    <location>
        <begin position="363"/>
        <end position="388"/>
    </location>
</feature>
<keyword evidence="1" id="KW-0813">Transport</keyword>
<dbReference type="GO" id="GO:0008643">
    <property type="term" value="P:carbohydrate transport"/>
    <property type="evidence" value="ECO:0007669"/>
    <property type="project" value="InterPro"/>
</dbReference>
<organism evidence="3 4">
    <name type="scientific">Lentilactobacillus sunkii DSM 19904</name>
    <dbReference type="NCBI Taxonomy" id="1423808"/>
    <lineage>
        <taxon>Bacteria</taxon>
        <taxon>Bacillati</taxon>
        <taxon>Bacillota</taxon>
        <taxon>Bacilli</taxon>
        <taxon>Lactobacillales</taxon>
        <taxon>Lactobacillaceae</taxon>
        <taxon>Lentilactobacillus</taxon>
    </lineage>
</organism>
<dbReference type="GO" id="GO:0005886">
    <property type="term" value="C:plasma membrane"/>
    <property type="evidence" value="ECO:0007669"/>
    <property type="project" value="TreeGrafter"/>
</dbReference>
<dbReference type="OrthoDB" id="9764596at2"/>
<feature type="transmembrane region" description="Helical" evidence="2">
    <location>
        <begin position="54"/>
        <end position="78"/>
    </location>
</feature>
<dbReference type="InterPro" id="IPR036259">
    <property type="entry name" value="MFS_trans_sf"/>
</dbReference>
<gene>
    <name evidence="3" type="ORF">FD17_GL002495</name>
</gene>
<evidence type="ECO:0000313" key="3">
    <source>
        <dbReference type="EMBL" id="KRK88365.1"/>
    </source>
</evidence>
<dbReference type="SUPFAM" id="SSF103473">
    <property type="entry name" value="MFS general substrate transporter"/>
    <property type="match status" value="1"/>
</dbReference>
<dbReference type="PANTHER" id="PTHR11328:SF24">
    <property type="entry name" value="MAJOR FACILITATOR SUPERFAMILY (MFS) PROFILE DOMAIN-CONTAINING PROTEIN"/>
    <property type="match status" value="1"/>
</dbReference>
<dbReference type="Pfam" id="PF13347">
    <property type="entry name" value="MFS_2"/>
    <property type="match status" value="1"/>
</dbReference>
<feature type="transmembrane region" description="Helical" evidence="2">
    <location>
        <begin position="117"/>
        <end position="143"/>
    </location>
</feature>
<keyword evidence="2" id="KW-1133">Transmembrane helix</keyword>
<proteinExistence type="predicted"/>
<feature type="transmembrane region" description="Helical" evidence="2">
    <location>
        <begin position="90"/>
        <end position="111"/>
    </location>
</feature>
<comment type="caution">
    <text evidence="3">The sequence shown here is derived from an EMBL/GenBank/DDBJ whole genome shotgun (WGS) entry which is preliminary data.</text>
</comment>
<feature type="transmembrane region" description="Helical" evidence="2">
    <location>
        <begin position="273"/>
        <end position="295"/>
    </location>
</feature>
<dbReference type="PATRIC" id="fig|1423808.3.peg.2546"/>
<evidence type="ECO:0000256" key="2">
    <source>
        <dbReference type="SAM" id="Phobius"/>
    </source>
</evidence>
<dbReference type="GO" id="GO:0015293">
    <property type="term" value="F:symporter activity"/>
    <property type="evidence" value="ECO:0007669"/>
    <property type="project" value="InterPro"/>
</dbReference>
<evidence type="ECO:0000256" key="1">
    <source>
        <dbReference type="ARBA" id="ARBA00022597"/>
    </source>
</evidence>
<dbReference type="NCBIfam" id="TIGR00792">
    <property type="entry name" value="gph"/>
    <property type="match status" value="1"/>
</dbReference>
<accession>A0A0R1KX76</accession>
<keyword evidence="1" id="KW-0762">Sugar transport</keyword>
<reference evidence="3 4" key="1">
    <citation type="journal article" date="2015" name="Genome Announc.">
        <title>Expanding the biotechnology potential of lactobacilli through comparative genomics of 213 strains and associated genera.</title>
        <authorList>
            <person name="Sun Z."/>
            <person name="Harris H.M."/>
            <person name="McCann A."/>
            <person name="Guo C."/>
            <person name="Argimon S."/>
            <person name="Zhang W."/>
            <person name="Yang X."/>
            <person name="Jeffery I.B."/>
            <person name="Cooney J.C."/>
            <person name="Kagawa T.F."/>
            <person name="Liu W."/>
            <person name="Song Y."/>
            <person name="Salvetti E."/>
            <person name="Wrobel A."/>
            <person name="Rasinkangas P."/>
            <person name="Parkhill J."/>
            <person name="Rea M.C."/>
            <person name="O'Sullivan O."/>
            <person name="Ritari J."/>
            <person name="Douillard F.P."/>
            <person name="Paul Ross R."/>
            <person name="Yang R."/>
            <person name="Briner A.E."/>
            <person name="Felis G.E."/>
            <person name="de Vos W.M."/>
            <person name="Barrangou R."/>
            <person name="Klaenhammer T.R."/>
            <person name="Caufield P.W."/>
            <person name="Cui Y."/>
            <person name="Zhang H."/>
            <person name="O'Toole P.W."/>
        </authorList>
    </citation>
    <scope>NUCLEOTIDE SEQUENCE [LARGE SCALE GENOMIC DNA]</scope>
    <source>
        <strain evidence="3 4">DSM 19904</strain>
    </source>
</reference>
<dbReference type="Proteomes" id="UP000051581">
    <property type="component" value="Unassembled WGS sequence"/>
</dbReference>
<sequence length="457" mass="49616">MDLKEETAKANAKLPTLEKISYSFTDMAGNLLYVSMSSYILYFYTDVFDIPVSAAGMIILIACIVDAVSAIFWGSIVDHTHTKWGQSRPYFLWLAIPFALSTFLAFTAPNIHGVAKLLYAGITYVLAAGVIYTGIQTTISAILPNLTLNPSERIGANSYRMVGSLIGSFVTSTFTLPLVAFFGRGNDKHGFMITIALFGVAAVFLLITAFKNMRERVPVSQKSLPFKQSLKATVGNVPWYLLVISFATFWIAQADRNSFSTYYAKYNLGNAELAAVFNGLQVLGIISSISIPFIVKVTNKTATMLIGLGIGAVGQAMMAMVGGNFVLVIISWSIGVLGSALAMSMPFAMLADTVDFGEWKSGVRASGFLTAVGSAFCIQLGSGFGSFIPSKILDMAGFVANQNQTAHASSAISFCFIWLPVIIYAIVAGIMVFYFKYEKMEPKIKDDLLKRAEQRNK</sequence>
<keyword evidence="4" id="KW-1185">Reference proteome</keyword>
<feature type="transmembrane region" description="Helical" evidence="2">
    <location>
        <begin position="230"/>
        <end position="253"/>
    </location>
</feature>
<dbReference type="RefSeq" id="WP_057824943.1">
    <property type="nucleotide sequence ID" value="NZ_AZEA01000009.1"/>
</dbReference>
<evidence type="ECO:0000313" key="4">
    <source>
        <dbReference type="Proteomes" id="UP000051581"/>
    </source>
</evidence>
<protein>
    <submittedName>
        <fullName evidence="3">Sugar (Glycoside-Pentoside-Hexuronide) transporter</fullName>
    </submittedName>
</protein>
<dbReference type="InterPro" id="IPR039672">
    <property type="entry name" value="MFS_2"/>
</dbReference>
<keyword evidence="2" id="KW-0812">Transmembrane</keyword>
<dbReference type="InterPro" id="IPR001927">
    <property type="entry name" value="Na/Gal_symport"/>
</dbReference>
<dbReference type="EMBL" id="AZEA01000009">
    <property type="protein sequence ID" value="KRK88365.1"/>
    <property type="molecule type" value="Genomic_DNA"/>
</dbReference>
<feature type="transmembrane region" description="Helical" evidence="2">
    <location>
        <begin position="189"/>
        <end position="210"/>
    </location>
</feature>
<feature type="transmembrane region" description="Helical" evidence="2">
    <location>
        <begin position="408"/>
        <end position="435"/>
    </location>
</feature>
<dbReference type="AlphaFoldDB" id="A0A0R1KX76"/>
<feature type="transmembrane region" description="Helical" evidence="2">
    <location>
        <begin position="20"/>
        <end position="42"/>
    </location>
</feature>